<dbReference type="Proteomes" id="UP000666915">
    <property type="component" value="Unassembled WGS sequence"/>
</dbReference>
<proteinExistence type="predicted"/>
<dbReference type="RefSeq" id="WP_208265630.1">
    <property type="nucleotide sequence ID" value="NZ_BAAAGM010000045.1"/>
</dbReference>
<comment type="caution">
    <text evidence="2">The sequence shown here is derived from an EMBL/GenBank/DDBJ whole genome shotgun (WGS) entry which is preliminary data.</text>
</comment>
<accession>A0ABS3QTJ6</accession>
<keyword evidence="3" id="KW-1185">Reference proteome</keyword>
<evidence type="ECO:0000256" key="1">
    <source>
        <dbReference type="SAM" id="MobiDB-lite"/>
    </source>
</evidence>
<feature type="region of interest" description="Disordered" evidence="1">
    <location>
        <begin position="1"/>
        <end position="29"/>
    </location>
</feature>
<dbReference type="Pfam" id="PF21983">
    <property type="entry name" value="NikA-like"/>
    <property type="match status" value="1"/>
</dbReference>
<protein>
    <submittedName>
        <fullName evidence="2">Plasmid mobilization relaxosome protein MobC</fullName>
    </submittedName>
</protein>
<dbReference type="EMBL" id="JAGEOK010000004">
    <property type="protein sequence ID" value="MBO2437290.1"/>
    <property type="molecule type" value="Genomic_DNA"/>
</dbReference>
<gene>
    <name evidence="2" type="primary">mobC</name>
    <name evidence="2" type="ORF">J4557_07135</name>
</gene>
<evidence type="ECO:0000313" key="2">
    <source>
        <dbReference type="EMBL" id="MBO2437290.1"/>
    </source>
</evidence>
<organism evidence="2 3">
    <name type="scientific">Actinomadura nitritigenes</name>
    <dbReference type="NCBI Taxonomy" id="134602"/>
    <lineage>
        <taxon>Bacteria</taxon>
        <taxon>Bacillati</taxon>
        <taxon>Actinomycetota</taxon>
        <taxon>Actinomycetes</taxon>
        <taxon>Streptosporangiales</taxon>
        <taxon>Thermomonosporaceae</taxon>
        <taxon>Actinomadura</taxon>
    </lineage>
</organism>
<dbReference type="InterPro" id="IPR053842">
    <property type="entry name" value="NikA-like"/>
</dbReference>
<reference evidence="2 3" key="1">
    <citation type="submission" date="2021-03" db="EMBL/GenBank/DDBJ databases">
        <authorList>
            <person name="Kanchanasin P."/>
            <person name="Saeng-In P."/>
            <person name="Phongsopitanun W."/>
            <person name="Yuki M."/>
            <person name="Kudo T."/>
            <person name="Ohkuma M."/>
            <person name="Tanasupawat S."/>
        </authorList>
    </citation>
    <scope>NUCLEOTIDE SEQUENCE [LARGE SCALE GENOMIC DNA]</scope>
    <source>
        <strain evidence="2 3">L46</strain>
    </source>
</reference>
<evidence type="ECO:0000313" key="3">
    <source>
        <dbReference type="Proteomes" id="UP000666915"/>
    </source>
</evidence>
<name>A0ABS3QTJ6_9ACTN</name>
<sequence>MIDVIGGGATEDEQVSTSRKLQRRSQLGEGRRRDREMRFRVSDEEYKEICEAAHRAGAAYGTFIVHTVQAANRQHRFGHELTPDICEELRGIARQLNRIGVNLNQLARIANATGQIPRELPAALAYLQNVLRRVDASSVELGRLQR</sequence>